<evidence type="ECO:0000256" key="1">
    <source>
        <dbReference type="SAM" id="MobiDB-lite"/>
    </source>
</evidence>
<feature type="signal peptide" evidence="2">
    <location>
        <begin position="1"/>
        <end position="22"/>
    </location>
</feature>
<keyword evidence="4" id="KW-1185">Reference proteome</keyword>
<evidence type="ECO:0000313" key="3">
    <source>
        <dbReference type="EMBL" id="GJT08378.1"/>
    </source>
</evidence>
<feature type="chain" id="PRO_5045632550" evidence="2">
    <location>
        <begin position="23"/>
        <end position="124"/>
    </location>
</feature>
<reference evidence="3" key="1">
    <citation type="journal article" date="2022" name="Int. J. Mol. Sci.">
        <title>Draft Genome of Tanacetum Coccineum: Genomic Comparison of Closely Related Tanacetum-Family Plants.</title>
        <authorList>
            <person name="Yamashiro T."/>
            <person name="Shiraishi A."/>
            <person name="Nakayama K."/>
            <person name="Satake H."/>
        </authorList>
    </citation>
    <scope>NUCLEOTIDE SEQUENCE</scope>
</reference>
<keyword evidence="2" id="KW-0732">Signal</keyword>
<comment type="caution">
    <text evidence="3">The sequence shown here is derived from an EMBL/GenBank/DDBJ whole genome shotgun (WGS) entry which is preliminary data.</text>
</comment>
<feature type="region of interest" description="Disordered" evidence="1">
    <location>
        <begin position="39"/>
        <end position="110"/>
    </location>
</feature>
<sequence length="124" mass="13861">MLTMIMQTLVMVLLFVPHLTQASRVQKFDSCYEPMSAALSMDEEPSPPVSSHGGKSQPSHARPHGEEPSLTARPLSEELTPTRKTRTGVKLFSGDNCRPGKVAKRQKSIRRGTYSDRLFSQSMW</sequence>
<accession>A0ABQ5B1L3</accession>
<evidence type="ECO:0000256" key="2">
    <source>
        <dbReference type="SAM" id="SignalP"/>
    </source>
</evidence>
<gene>
    <name evidence="3" type="ORF">Tco_0842840</name>
</gene>
<organism evidence="3 4">
    <name type="scientific">Tanacetum coccineum</name>
    <dbReference type="NCBI Taxonomy" id="301880"/>
    <lineage>
        <taxon>Eukaryota</taxon>
        <taxon>Viridiplantae</taxon>
        <taxon>Streptophyta</taxon>
        <taxon>Embryophyta</taxon>
        <taxon>Tracheophyta</taxon>
        <taxon>Spermatophyta</taxon>
        <taxon>Magnoliopsida</taxon>
        <taxon>eudicotyledons</taxon>
        <taxon>Gunneridae</taxon>
        <taxon>Pentapetalae</taxon>
        <taxon>asterids</taxon>
        <taxon>campanulids</taxon>
        <taxon>Asterales</taxon>
        <taxon>Asteraceae</taxon>
        <taxon>Asteroideae</taxon>
        <taxon>Anthemideae</taxon>
        <taxon>Anthemidinae</taxon>
        <taxon>Tanacetum</taxon>
    </lineage>
</organism>
<reference evidence="3" key="2">
    <citation type="submission" date="2022-01" db="EMBL/GenBank/DDBJ databases">
        <authorList>
            <person name="Yamashiro T."/>
            <person name="Shiraishi A."/>
            <person name="Satake H."/>
            <person name="Nakayama K."/>
        </authorList>
    </citation>
    <scope>NUCLEOTIDE SEQUENCE</scope>
</reference>
<feature type="compositionally biased region" description="Basic residues" evidence="1">
    <location>
        <begin position="101"/>
        <end position="110"/>
    </location>
</feature>
<proteinExistence type="predicted"/>
<evidence type="ECO:0000313" key="4">
    <source>
        <dbReference type="Proteomes" id="UP001151760"/>
    </source>
</evidence>
<dbReference type="EMBL" id="BQNB010012825">
    <property type="protein sequence ID" value="GJT08378.1"/>
    <property type="molecule type" value="Genomic_DNA"/>
</dbReference>
<dbReference type="Proteomes" id="UP001151760">
    <property type="component" value="Unassembled WGS sequence"/>
</dbReference>
<name>A0ABQ5B1L3_9ASTR</name>
<protein>
    <submittedName>
        <fullName evidence="3">Uncharacterized protein</fullName>
    </submittedName>
</protein>